<dbReference type="AlphaFoldDB" id="A0A166RRT7"/>
<feature type="non-terminal residue" evidence="2">
    <location>
        <position position="1"/>
    </location>
</feature>
<feature type="region of interest" description="Disordered" evidence="1">
    <location>
        <begin position="123"/>
        <end position="148"/>
    </location>
</feature>
<dbReference type="Proteomes" id="UP000076532">
    <property type="component" value="Unassembled WGS sequence"/>
</dbReference>
<protein>
    <submittedName>
        <fullName evidence="2">Uncharacterized protein</fullName>
    </submittedName>
</protein>
<proteinExistence type="predicted"/>
<sequence>LLKGGDMARGDDASTLKVMVVIWLYEIFGPSIPNLVSSSKDGRGLHNDHTGRLICPGEFNWDDQGVRAAIRAGDEAYAVTAYSWPLFCYKDFTYNQENCEEGLWKSALMVKTFKCIFTSPSSAIDDEEPEPSPSPPTKRRRAARPTTRPNVASKIGLKSVTGRSLAYIAVQLRFALSSALSWSPTDADFSYVTFYAAAVDYFEAPPGPIAAAEVELLLQWWNV</sequence>
<dbReference type="Pfam" id="PF20414">
    <property type="entry name" value="DUF6698"/>
    <property type="match status" value="1"/>
</dbReference>
<evidence type="ECO:0000313" key="3">
    <source>
        <dbReference type="Proteomes" id="UP000076532"/>
    </source>
</evidence>
<keyword evidence="3" id="KW-1185">Reference proteome</keyword>
<evidence type="ECO:0000256" key="1">
    <source>
        <dbReference type="SAM" id="MobiDB-lite"/>
    </source>
</evidence>
<dbReference type="STRING" id="436010.A0A166RRT7"/>
<name>A0A166RRT7_9AGAM</name>
<organism evidence="2 3">
    <name type="scientific">Athelia psychrophila</name>
    <dbReference type="NCBI Taxonomy" id="1759441"/>
    <lineage>
        <taxon>Eukaryota</taxon>
        <taxon>Fungi</taxon>
        <taxon>Dikarya</taxon>
        <taxon>Basidiomycota</taxon>
        <taxon>Agaricomycotina</taxon>
        <taxon>Agaricomycetes</taxon>
        <taxon>Agaricomycetidae</taxon>
        <taxon>Atheliales</taxon>
        <taxon>Atheliaceae</taxon>
        <taxon>Athelia</taxon>
    </lineage>
</organism>
<accession>A0A166RRT7</accession>
<gene>
    <name evidence="2" type="ORF">FIBSPDRAFT_728905</name>
</gene>
<dbReference type="OrthoDB" id="2662502at2759"/>
<reference evidence="2 3" key="1">
    <citation type="journal article" date="2016" name="Mol. Biol. Evol.">
        <title>Comparative Genomics of Early-Diverging Mushroom-Forming Fungi Provides Insights into the Origins of Lignocellulose Decay Capabilities.</title>
        <authorList>
            <person name="Nagy L.G."/>
            <person name="Riley R."/>
            <person name="Tritt A."/>
            <person name="Adam C."/>
            <person name="Daum C."/>
            <person name="Floudas D."/>
            <person name="Sun H."/>
            <person name="Yadav J.S."/>
            <person name="Pangilinan J."/>
            <person name="Larsson K.H."/>
            <person name="Matsuura K."/>
            <person name="Barry K."/>
            <person name="Labutti K."/>
            <person name="Kuo R."/>
            <person name="Ohm R.A."/>
            <person name="Bhattacharya S.S."/>
            <person name="Shirouzu T."/>
            <person name="Yoshinaga Y."/>
            <person name="Martin F.M."/>
            <person name="Grigoriev I.V."/>
            <person name="Hibbett D.S."/>
        </authorList>
    </citation>
    <scope>NUCLEOTIDE SEQUENCE [LARGE SCALE GENOMIC DNA]</scope>
    <source>
        <strain evidence="2 3">CBS 109695</strain>
    </source>
</reference>
<dbReference type="InterPro" id="IPR046521">
    <property type="entry name" value="DUF6698"/>
</dbReference>
<evidence type="ECO:0000313" key="2">
    <source>
        <dbReference type="EMBL" id="KZP28583.1"/>
    </source>
</evidence>
<dbReference type="EMBL" id="KV417502">
    <property type="protein sequence ID" value="KZP28583.1"/>
    <property type="molecule type" value="Genomic_DNA"/>
</dbReference>